<dbReference type="OrthoDB" id="9804695at2"/>
<dbReference type="InterPro" id="IPR036291">
    <property type="entry name" value="NAD(P)-bd_dom_sf"/>
</dbReference>
<dbReference type="RefSeq" id="WP_006928636.1">
    <property type="nucleotide sequence ID" value="NZ_CM001402.1"/>
</dbReference>
<evidence type="ECO:0000313" key="3">
    <source>
        <dbReference type="EMBL" id="EHO41497.1"/>
    </source>
</evidence>
<dbReference type="Proteomes" id="UP000183868">
    <property type="component" value="Chromosome"/>
</dbReference>
<sequence length="139" mass="15740">MQDIWQKVNKDIDQILQNYRRVAVVGVSDKPYRPSYDITRYLLNRGFTVFPVNPKLEKVLDAPCYPSLKAVPGPIEIVNIFRRPEFVLPIVEEAIEVGARVIWMQLGVANEEAARLALDAGLQVVMDACIKVELAYRGI</sequence>
<organism evidence="3 4">
    <name type="scientific">Caldithrix abyssi DSM 13497</name>
    <dbReference type="NCBI Taxonomy" id="880073"/>
    <lineage>
        <taxon>Bacteria</taxon>
        <taxon>Pseudomonadati</taxon>
        <taxon>Calditrichota</taxon>
        <taxon>Calditrichia</taxon>
        <taxon>Calditrichales</taxon>
        <taxon>Calditrichaceae</taxon>
        <taxon>Caldithrix</taxon>
    </lineage>
</organism>
<evidence type="ECO:0000313" key="5">
    <source>
        <dbReference type="Proteomes" id="UP000183868"/>
    </source>
</evidence>
<keyword evidence="4" id="KW-1185">Reference proteome</keyword>
<dbReference type="Pfam" id="PF13380">
    <property type="entry name" value="CoA_binding_2"/>
    <property type="match status" value="1"/>
</dbReference>
<dbReference type="PANTHER" id="PTHR33303:SF2">
    <property type="entry name" value="COA-BINDING DOMAIN-CONTAINING PROTEIN"/>
    <property type="match status" value="1"/>
</dbReference>
<dbReference type="KEGG" id="caby:Cabys_638"/>
<protein>
    <submittedName>
        <fullName evidence="3">CoA-binding domain protein</fullName>
    </submittedName>
</protein>
<dbReference type="SUPFAM" id="SSF51735">
    <property type="entry name" value="NAD(P)-binding Rossmann-fold domains"/>
    <property type="match status" value="1"/>
</dbReference>
<reference evidence="3 4" key="1">
    <citation type="submission" date="2011-09" db="EMBL/GenBank/DDBJ databases">
        <title>The permanent draft genome of Caldithrix abyssi DSM 13497.</title>
        <authorList>
            <consortium name="US DOE Joint Genome Institute (JGI-PGF)"/>
            <person name="Lucas S."/>
            <person name="Han J."/>
            <person name="Lapidus A."/>
            <person name="Bruce D."/>
            <person name="Goodwin L."/>
            <person name="Pitluck S."/>
            <person name="Peters L."/>
            <person name="Kyrpides N."/>
            <person name="Mavromatis K."/>
            <person name="Ivanova N."/>
            <person name="Mikhailova N."/>
            <person name="Chertkov O."/>
            <person name="Detter J.C."/>
            <person name="Tapia R."/>
            <person name="Han C."/>
            <person name="Land M."/>
            <person name="Hauser L."/>
            <person name="Markowitz V."/>
            <person name="Cheng J.-F."/>
            <person name="Hugenholtz P."/>
            <person name="Woyke T."/>
            <person name="Wu D."/>
            <person name="Spring S."/>
            <person name="Brambilla E."/>
            <person name="Klenk H.-P."/>
            <person name="Eisen J.A."/>
        </authorList>
    </citation>
    <scope>NUCLEOTIDE SEQUENCE [LARGE SCALE GENOMIC DNA]</scope>
    <source>
        <strain evidence="3 4">DSM 13497</strain>
    </source>
</reference>
<dbReference type="EMBL" id="CM001402">
    <property type="protein sequence ID" value="EHO41497.1"/>
    <property type="molecule type" value="Genomic_DNA"/>
</dbReference>
<dbReference type="SMART" id="SM00881">
    <property type="entry name" value="CoA_binding"/>
    <property type="match status" value="1"/>
</dbReference>
<feature type="domain" description="CoA-binding" evidence="1">
    <location>
        <begin position="16"/>
        <end position="108"/>
    </location>
</feature>
<evidence type="ECO:0000259" key="1">
    <source>
        <dbReference type="SMART" id="SM00881"/>
    </source>
</evidence>
<accession>H1XTM2</accession>
<dbReference type="eggNOG" id="COG1832">
    <property type="taxonomic scope" value="Bacteria"/>
</dbReference>
<dbReference type="AlphaFoldDB" id="H1XTM2"/>
<name>H1XTM2_CALAY</name>
<dbReference type="InterPro" id="IPR003781">
    <property type="entry name" value="CoA-bd"/>
</dbReference>
<dbReference type="STRING" id="880073.Cabys_638"/>
<dbReference type="Proteomes" id="UP000004671">
    <property type="component" value="Chromosome"/>
</dbReference>
<evidence type="ECO:0000313" key="2">
    <source>
        <dbReference type="EMBL" id="APF17389.1"/>
    </source>
</evidence>
<dbReference type="FunCoup" id="H1XTM2">
    <property type="interactions" value="135"/>
</dbReference>
<gene>
    <name evidence="2" type="ORF">Cabys_638</name>
    <name evidence="3" type="ORF">Calab_1883</name>
</gene>
<proteinExistence type="predicted"/>
<dbReference type="PaxDb" id="880073-Calab_1883"/>
<evidence type="ECO:0000313" key="4">
    <source>
        <dbReference type="Proteomes" id="UP000004671"/>
    </source>
</evidence>
<dbReference type="InParanoid" id="H1XTM2"/>
<dbReference type="PANTHER" id="PTHR33303">
    <property type="entry name" value="CYTOPLASMIC PROTEIN-RELATED"/>
    <property type="match status" value="1"/>
</dbReference>
<dbReference type="HOGENOM" id="CLU_112567_0_0_0"/>
<dbReference type="Gene3D" id="3.40.50.720">
    <property type="entry name" value="NAD(P)-binding Rossmann-like Domain"/>
    <property type="match status" value="1"/>
</dbReference>
<reference evidence="2 5" key="2">
    <citation type="submission" date="2016-11" db="EMBL/GenBank/DDBJ databases">
        <title>Genomic analysis of Caldithrix abyssi and proposal of a novel bacterial phylum Caldithrichaeota.</title>
        <authorList>
            <person name="Kublanov I."/>
            <person name="Sigalova O."/>
            <person name="Gavrilov S."/>
            <person name="Lebedinsky A."/>
            <person name="Ivanova N."/>
            <person name="Daum C."/>
            <person name="Reddy T."/>
            <person name="Klenk H.P."/>
            <person name="Goker M."/>
            <person name="Reva O."/>
            <person name="Miroshnichenko M."/>
            <person name="Kyprides N."/>
            <person name="Woyke T."/>
            <person name="Gelfand M."/>
        </authorList>
    </citation>
    <scope>NUCLEOTIDE SEQUENCE [LARGE SCALE GENOMIC DNA]</scope>
    <source>
        <strain evidence="2 5">LF13</strain>
    </source>
</reference>
<dbReference type="EMBL" id="CP018099">
    <property type="protein sequence ID" value="APF17389.1"/>
    <property type="molecule type" value="Genomic_DNA"/>
</dbReference>